<dbReference type="Proteomes" id="UP000076008">
    <property type="component" value="Unassembled WGS sequence"/>
</dbReference>
<dbReference type="RefSeq" id="WP_063145156.1">
    <property type="nucleotide sequence ID" value="NZ_FJXR01000025.1"/>
</dbReference>
<dbReference type="GO" id="GO:0016787">
    <property type="term" value="F:hydrolase activity"/>
    <property type="evidence" value="ECO:0007669"/>
    <property type="project" value="UniProtKB-KW"/>
</dbReference>
<dbReference type="Gene3D" id="3.60.15.10">
    <property type="entry name" value="Ribonuclease Z/Hydroxyacylglutathione hydrolase-like"/>
    <property type="match status" value="1"/>
</dbReference>
<name>A0A157ARF0_ENTCL</name>
<keyword evidence="1" id="KW-0378">Hydrolase</keyword>
<dbReference type="InterPro" id="IPR036866">
    <property type="entry name" value="RibonucZ/Hydroxyglut_hydro"/>
</dbReference>
<sequence>MNITHIRNATQLISYAGKRLLIDPMLAPKGAYPGFPGTAHAERRNPTVELPVDVNALLDADAVIVTHTHDDHWDRAAAELIAKDKPIYVQNDRDAALLRSQGFSNLTVMTDATFFGDIQITKTRGGQHGTDRAYAVPELAERLGEACGVVLRHPDEKTLYLAGDTVWRDEVAADLQKHQPDVVVLNAGYAHVIGFGPIIMGQEDVLNVHFLLPQANIVAIHMEAINHCLLTRSALREYVEANQVSDAVSIPQDGETVIF</sequence>
<feature type="domain" description="Metallo-beta-lactamase" evidence="2">
    <location>
        <begin position="6"/>
        <end position="221"/>
    </location>
</feature>
<evidence type="ECO:0000256" key="1">
    <source>
        <dbReference type="ARBA" id="ARBA00022801"/>
    </source>
</evidence>
<dbReference type="EMBL" id="FJXR01000025">
    <property type="protein sequence ID" value="CZW00999.1"/>
    <property type="molecule type" value="Genomic_DNA"/>
</dbReference>
<dbReference type="SUPFAM" id="SSF56281">
    <property type="entry name" value="Metallo-hydrolase/oxidoreductase"/>
    <property type="match status" value="1"/>
</dbReference>
<accession>A0A157ARF0</accession>
<evidence type="ECO:0000313" key="3">
    <source>
        <dbReference type="EMBL" id="CZW00999.1"/>
    </source>
</evidence>
<dbReference type="AlphaFoldDB" id="A0A157ARF0"/>
<evidence type="ECO:0000259" key="2">
    <source>
        <dbReference type="SMART" id="SM00849"/>
    </source>
</evidence>
<dbReference type="PANTHER" id="PTHR43546">
    <property type="entry name" value="UPF0173 METAL-DEPENDENT HYDROLASE MJ1163-RELATED"/>
    <property type="match status" value="1"/>
</dbReference>
<proteinExistence type="predicted"/>
<organism evidence="3 4">
    <name type="scientific">Enterobacter cloacae</name>
    <dbReference type="NCBI Taxonomy" id="550"/>
    <lineage>
        <taxon>Bacteria</taxon>
        <taxon>Pseudomonadati</taxon>
        <taxon>Pseudomonadota</taxon>
        <taxon>Gammaproteobacteria</taxon>
        <taxon>Enterobacterales</taxon>
        <taxon>Enterobacteriaceae</taxon>
        <taxon>Enterobacter</taxon>
        <taxon>Enterobacter cloacae complex</taxon>
    </lineage>
</organism>
<evidence type="ECO:0000313" key="4">
    <source>
        <dbReference type="Proteomes" id="UP000076008"/>
    </source>
</evidence>
<gene>
    <name evidence="3" type="ORF">SAMEA2273318_03762</name>
</gene>
<reference evidence="3 4" key="1">
    <citation type="submission" date="2016-03" db="EMBL/GenBank/DDBJ databases">
        <authorList>
            <consortium name="Pathogen Informatics"/>
        </authorList>
    </citation>
    <scope>NUCLEOTIDE SEQUENCE [LARGE SCALE GENOMIC DNA]</scope>
    <source>
        <strain evidence="4">e1252</strain>
    </source>
</reference>
<dbReference type="Pfam" id="PF12706">
    <property type="entry name" value="Lactamase_B_2"/>
    <property type="match status" value="1"/>
</dbReference>
<dbReference type="PANTHER" id="PTHR43546:SF9">
    <property type="entry name" value="L-ASCORBATE-6-PHOSPHATE LACTONASE ULAG-RELATED"/>
    <property type="match status" value="1"/>
</dbReference>
<protein>
    <submittedName>
        <fullName evidence="3">Beta-lactamase-like protein</fullName>
    </submittedName>
</protein>
<dbReference type="SMART" id="SM00849">
    <property type="entry name" value="Lactamase_B"/>
    <property type="match status" value="1"/>
</dbReference>
<dbReference type="InterPro" id="IPR050114">
    <property type="entry name" value="UPF0173_UPF0282_UlaG_hydrolase"/>
</dbReference>
<dbReference type="InterPro" id="IPR001279">
    <property type="entry name" value="Metallo-B-lactamas"/>
</dbReference>